<keyword evidence="3" id="KW-0067">ATP-binding</keyword>
<evidence type="ECO:0000256" key="3">
    <source>
        <dbReference type="ARBA" id="ARBA00022840"/>
    </source>
</evidence>
<reference evidence="5 6" key="1">
    <citation type="submission" date="2018-01" db="EMBL/GenBank/DDBJ databases">
        <title>Draft genome sequence of Sphaerisporangium sp. 7K107.</title>
        <authorList>
            <person name="Sahin N."/>
            <person name="Saygin H."/>
            <person name="Ay H."/>
        </authorList>
    </citation>
    <scope>NUCLEOTIDE SEQUENCE [LARGE SCALE GENOMIC DNA]</scope>
    <source>
        <strain evidence="5 6">7K107</strain>
    </source>
</reference>
<keyword evidence="2 5" id="KW-0378">Hydrolase</keyword>
<dbReference type="RefSeq" id="WP_111170454.1">
    <property type="nucleotide sequence ID" value="NZ_POUA01000286.1"/>
</dbReference>
<evidence type="ECO:0000313" key="6">
    <source>
        <dbReference type="Proteomes" id="UP000248544"/>
    </source>
</evidence>
<feature type="domain" description="Carboxyltransferase" evidence="4">
    <location>
        <begin position="23"/>
        <end position="287"/>
    </location>
</feature>
<protein>
    <submittedName>
        <fullName evidence="5">Allophanate hydrolase</fullName>
    </submittedName>
</protein>
<dbReference type="Gene3D" id="2.40.100.10">
    <property type="entry name" value="Cyclophilin-like"/>
    <property type="match status" value="1"/>
</dbReference>
<dbReference type="InterPro" id="IPR052708">
    <property type="entry name" value="PxpC"/>
</dbReference>
<dbReference type="NCBIfam" id="TIGR00724">
    <property type="entry name" value="urea_amlyse_rel"/>
    <property type="match status" value="1"/>
</dbReference>
<accession>A0A2W2FFJ0</accession>
<gene>
    <name evidence="5" type="ORF">C1I98_28265</name>
</gene>
<dbReference type="PANTHER" id="PTHR43309">
    <property type="entry name" value="5-OXOPROLINASE SUBUNIT C"/>
    <property type="match status" value="1"/>
</dbReference>
<dbReference type="GO" id="GO:0005524">
    <property type="term" value="F:ATP binding"/>
    <property type="evidence" value="ECO:0007669"/>
    <property type="project" value="UniProtKB-KW"/>
</dbReference>
<comment type="caution">
    <text evidence="5">The sequence shown here is derived from an EMBL/GenBank/DDBJ whole genome shotgun (WGS) entry which is preliminary data.</text>
</comment>
<dbReference type="EMBL" id="POUA01000286">
    <property type="protein sequence ID" value="PZG34331.1"/>
    <property type="molecule type" value="Genomic_DNA"/>
</dbReference>
<keyword evidence="1" id="KW-0547">Nucleotide-binding</keyword>
<keyword evidence="6" id="KW-1185">Reference proteome</keyword>
<dbReference type="PANTHER" id="PTHR43309:SF3">
    <property type="entry name" value="5-OXOPROLINASE SUBUNIT C"/>
    <property type="match status" value="1"/>
</dbReference>
<dbReference type="SUPFAM" id="SSF50891">
    <property type="entry name" value="Cyclophilin-like"/>
    <property type="match status" value="1"/>
</dbReference>
<evidence type="ECO:0000259" key="4">
    <source>
        <dbReference type="SMART" id="SM00797"/>
    </source>
</evidence>
<dbReference type="InterPro" id="IPR029000">
    <property type="entry name" value="Cyclophilin-like_dom_sf"/>
</dbReference>
<dbReference type="GO" id="GO:0016787">
    <property type="term" value="F:hydrolase activity"/>
    <property type="evidence" value="ECO:0007669"/>
    <property type="project" value="UniProtKB-KW"/>
</dbReference>
<evidence type="ECO:0000256" key="2">
    <source>
        <dbReference type="ARBA" id="ARBA00022801"/>
    </source>
</evidence>
<proteinExistence type="predicted"/>
<dbReference type="Pfam" id="PF02626">
    <property type="entry name" value="CT_A_B"/>
    <property type="match status" value="1"/>
</dbReference>
<dbReference type="Proteomes" id="UP000248544">
    <property type="component" value="Unassembled WGS sequence"/>
</dbReference>
<dbReference type="InterPro" id="IPR003778">
    <property type="entry name" value="CT_A_B"/>
</dbReference>
<organism evidence="5 6">
    <name type="scientific">Spongiactinospora gelatinilytica</name>
    <dbReference type="NCBI Taxonomy" id="2666298"/>
    <lineage>
        <taxon>Bacteria</taxon>
        <taxon>Bacillati</taxon>
        <taxon>Actinomycetota</taxon>
        <taxon>Actinomycetes</taxon>
        <taxon>Streptosporangiales</taxon>
        <taxon>Streptosporangiaceae</taxon>
        <taxon>Spongiactinospora</taxon>
    </lineage>
</organism>
<dbReference type="AlphaFoldDB" id="A0A2W2FFJ0"/>
<dbReference type="SMART" id="SM00797">
    <property type="entry name" value="AHS2"/>
    <property type="match status" value="1"/>
</dbReference>
<sequence>MIDVLAPGPYATIQDLGRPGYAHLGVPRSGAADERALTLANRLVGNPEGHAGIELTFGGARLRFADPAWIAVTGAPCPLYLAGRVAEMYAPVWVPAGAELVVGAPAAGLRTYLAVRGGVEVEAVLGSRSHDSLSGLGPPPLRPGDRLPVGVAGDRPITVDAVPGPAFPAAPVLGVLPGPREDWFTEEALRAFYGTPYEITPESNRVGVRLRGAALHRAREGEIPSEGMVTGAVQVPPDGRPIVFLPDHPPTGGYPVIGVLTSRALAVIAQLRPGDQVRFRPGGPGAR</sequence>
<evidence type="ECO:0000256" key="1">
    <source>
        <dbReference type="ARBA" id="ARBA00022741"/>
    </source>
</evidence>
<name>A0A2W2FFJ0_9ACTN</name>
<evidence type="ECO:0000313" key="5">
    <source>
        <dbReference type="EMBL" id="PZG34331.1"/>
    </source>
</evidence>